<name>A0A922IB54_DERFA</name>
<proteinExistence type="predicted"/>
<dbReference type="AlphaFoldDB" id="A0A922IB54"/>
<reference evidence="1" key="2">
    <citation type="journal article" date="2022" name="Res Sq">
        <title>Comparative Genomics Reveals Insights into the Divergent Evolution of Astigmatic Mites and Household Pest Adaptations.</title>
        <authorList>
            <person name="Xiong Q."/>
            <person name="Wan A.T.-Y."/>
            <person name="Liu X.-Y."/>
            <person name="Fung C.S.-H."/>
            <person name="Xiao X."/>
            <person name="Malainual N."/>
            <person name="Hou J."/>
            <person name="Wang L."/>
            <person name="Wang M."/>
            <person name="Yang K."/>
            <person name="Cui Y."/>
            <person name="Leung E."/>
            <person name="Nong W."/>
            <person name="Shin S.-K."/>
            <person name="Au S."/>
            <person name="Jeong K.Y."/>
            <person name="Chew F.T."/>
            <person name="Hui J."/>
            <person name="Leung T.F."/>
            <person name="Tungtrongchitr A."/>
            <person name="Zhong N."/>
            <person name="Liu Z."/>
            <person name="Tsui S."/>
        </authorList>
    </citation>
    <scope>NUCLEOTIDE SEQUENCE</scope>
    <source>
        <strain evidence="1">Derf</strain>
        <tissue evidence="1">Whole organism</tissue>
    </source>
</reference>
<keyword evidence="2" id="KW-1185">Reference proteome</keyword>
<evidence type="ECO:0000313" key="1">
    <source>
        <dbReference type="EMBL" id="KAH9527016.1"/>
    </source>
</evidence>
<dbReference type="EMBL" id="ASGP02000001">
    <property type="protein sequence ID" value="KAH9527016.1"/>
    <property type="molecule type" value="Genomic_DNA"/>
</dbReference>
<accession>A0A922IB54</accession>
<comment type="caution">
    <text evidence="1">The sequence shown here is derived from an EMBL/GenBank/DDBJ whole genome shotgun (WGS) entry which is preliminary data.</text>
</comment>
<protein>
    <submittedName>
        <fullName evidence="1">Uncharacterized protein</fullName>
    </submittedName>
</protein>
<gene>
    <name evidence="1" type="ORF">DERF_001064</name>
</gene>
<evidence type="ECO:0000313" key="2">
    <source>
        <dbReference type="Proteomes" id="UP000790347"/>
    </source>
</evidence>
<dbReference type="Proteomes" id="UP000790347">
    <property type="component" value="Unassembled WGS sequence"/>
</dbReference>
<reference evidence="1" key="1">
    <citation type="submission" date="2013-05" db="EMBL/GenBank/DDBJ databases">
        <authorList>
            <person name="Yim A.K.Y."/>
            <person name="Chan T.F."/>
            <person name="Ji K.M."/>
            <person name="Liu X.Y."/>
            <person name="Zhou J.W."/>
            <person name="Li R.Q."/>
            <person name="Yang K.Y."/>
            <person name="Li J."/>
            <person name="Li M."/>
            <person name="Law P.T.W."/>
            <person name="Wu Y.L."/>
            <person name="Cai Z.L."/>
            <person name="Qin H."/>
            <person name="Bao Y."/>
            <person name="Leung R.K.K."/>
            <person name="Ng P.K.S."/>
            <person name="Zou J."/>
            <person name="Zhong X.J."/>
            <person name="Ran P.X."/>
            <person name="Zhong N.S."/>
            <person name="Liu Z.G."/>
            <person name="Tsui S.K.W."/>
        </authorList>
    </citation>
    <scope>NUCLEOTIDE SEQUENCE</scope>
    <source>
        <strain evidence="1">Derf</strain>
        <tissue evidence="1">Whole organism</tissue>
    </source>
</reference>
<organism evidence="1 2">
    <name type="scientific">Dermatophagoides farinae</name>
    <name type="common">American house dust mite</name>
    <dbReference type="NCBI Taxonomy" id="6954"/>
    <lineage>
        <taxon>Eukaryota</taxon>
        <taxon>Metazoa</taxon>
        <taxon>Ecdysozoa</taxon>
        <taxon>Arthropoda</taxon>
        <taxon>Chelicerata</taxon>
        <taxon>Arachnida</taxon>
        <taxon>Acari</taxon>
        <taxon>Acariformes</taxon>
        <taxon>Sarcoptiformes</taxon>
        <taxon>Astigmata</taxon>
        <taxon>Psoroptidia</taxon>
        <taxon>Analgoidea</taxon>
        <taxon>Pyroglyphidae</taxon>
        <taxon>Dermatophagoidinae</taxon>
        <taxon>Dermatophagoides</taxon>
    </lineage>
</organism>
<sequence length="56" mass="6567">MFGPNSMCKYLICPSPSPMPPMPSLFNFHQFTLANNIFDWLLTYHNQDVKTKKRFA</sequence>